<gene>
    <name evidence="2" type="ORF">GSTENG00026984001</name>
</gene>
<protein>
    <submittedName>
        <fullName evidence="2">(spotted green pufferfish) hypothetical protein</fullName>
    </submittedName>
</protein>
<evidence type="ECO:0000313" key="2">
    <source>
        <dbReference type="EMBL" id="CAG06573.1"/>
    </source>
</evidence>
<dbReference type="AlphaFoldDB" id="Q4RYF9"/>
<evidence type="ECO:0000256" key="1">
    <source>
        <dbReference type="SAM" id="MobiDB-lite"/>
    </source>
</evidence>
<organism evidence="2">
    <name type="scientific">Tetraodon nigroviridis</name>
    <name type="common">Spotted green pufferfish</name>
    <name type="synonym">Chelonodon nigroviridis</name>
    <dbReference type="NCBI Taxonomy" id="99883"/>
    <lineage>
        <taxon>Eukaryota</taxon>
        <taxon>Metazoa</taxon>
        <taxon>Chordata</taxon>
        <taxon>Craniata</taxon>
        <taxon>Vertebrata</taxon>
        <taxon>Euteleostomi</taxon>
        <taxon>Actinopterygii</taxon>
        <taxon>Neopterygii</taxon>
        <taxon>Teleostei</taxon>
        <taxon>Neoteleostei</taxon>
        <taxon>Acanthomorphata</taxon>
        <taxon>Eupercaria</taxon>
        <taxon>Tetraodontiformes</taxon>
        <taxon>Tetradontoidea</taxon>
        <taxon>Tetraodontidae</taxon>
        <taxon>Tetraodon</taxon>
    </lineage>
</organism>
<accession>Q4RYF9</accession>
<proteinExistence type="predicted"/>
<sequence length="112" mass="11500">MAPLSGQPMLELLPAGLPQPPTASAQPAATAALNLETLRNSEERLSQSGDGTQTQTQSELACACSMLRRDAVAGLDTERNNVASVSTKEEDEGGEDGGCGRLNSLGCVPSLS</sequence>
<comment type="caution">
    <text evidence="2">The sequence shown here is derived from an EMBL/GenBank/DDBJ whole genome shotgun (WGS) entry which is preliminary data.</text>
</comment>
<reference evidence="2" key="2">
    <citation type="submission" date="2004-02" db="EMBL/GenBank/DDBJ databases">
        <authorList>
            <consortium name="Genoscope"/>
            <consortium name="Whitehead Institute Centre for Genome Research"/>
        </authorList>
    </citation>
    <scope>NUCLEOTIDE SEQUENCE</scope>
</reference>
<feature type="region of interest" description="Disordered" evidence="1">
    <location>
        <begin position="1"/>
        <end position="28"/>
    </location>
</feature>
<dbReference type="EMBL" id="CAAE01014976">
    <property type="protein sequence ID" value="CAG06573.1"/>
    <property type="molecule type" value="Genomic_DNA"/>
</dbReference>
<feature type="region of interest" description="Disordered" evidence="1">
    <location>
        <begin position="78"/>
        <end position="112"/>
    </location>
</feature>
<name>Q4RYF9_TETNG</name>
<dbReference type="KEGG" id="tng:GSTEN00026984G001"/>
<reference evidence="2" key="1">
    <citation type="journal article" date="2004" name="Nature">
        <title>Genome duplication in the teleost fish Tetraodon nigroviridis reveals the early vertebrate proto-karyotype.</title>
        <authorList>
            <person name="Jaillon O."/>
            <person name="Aury J.-M."/>
            <person name="Brunet F."/>
            <person name="Petit J.-L."/>
            <person name="Stange-Thomann N."/>
            <person name="Mauceli E."/>
            <person name="Bouneau L."/>
            <person name="Fischer C."/>
            <person name="Ozouf-Costaz C."/>
            <person name="Bernot A."/>
            <person name="Nicaud S."/>
            <person name="Jaffe D."/>
            <person name="Fisher S."/>
            <person name="Lutfalla G."/>
            <person name="Dossat C."/>
            <person name="Segurens B."/>
            <person name="Dasilva C."/>
            <person name="Salanoubat M."/>
            <person name="Levy M."/>
            <person name="Boudet N."/>
            <person name="Castellano S."/>
            <person name="Anthouard V."/>
            <person name="Jubin C."/>
            <person name="Castelli V."/>
            <person name="Katinka M."/>
            <person name="Vacherie B."/>
            <person name="Biemont C."/>
            <person name="Skalli Z."/>
            <person name="Cattolico L."/>
            <person name="Poulain J."/>
            <person name="De Berardinis V."/>
            <person name="Cruaud C."/>
            <person name="Duprat S."/>
            <person name="Brottier P."/>
            <person name="Coutanceau J.-P."/>
            <person name="Gouzy J."/>
            <person name="Parra G."/>
            <person name="Lardier G."/>
            <person name="Chapple C."/>
            <person name="McKernan K.J."/>
            <person name="McEwan P."/>
            <person name="Bosak S."/>
            <person name="Kellis M."/>
            <person name="Volff J.-N."/>
            <person name="Guigo R."/>
            <person name="Zody M.C."/>
            <person name="Mesirov J."/>
            <person name="Lindblad-Toh K."/>
            <person name="Birren B."/>
            <person name="Nusbaum C."/>
            <person name="Kahn D."/>
            <person name="Robinson-Rechavi M."/>
            <person name="Laudet V."/>
            <person name="Schachter V."/>
            <person name="Quetier F."/>
            <person name="Saurin W."/>
            <person name="Scarpelli C."/>
            <person name="Wincker P."/>
            <person name="Lander E.S."/>
            <person name="Weissenbach J."/>
            <person name="Roest Crollius H."/>
        </authorList>
    </citation>
    <scope>NUCLEOTIDE SEQUENCE [LARGE SCALE GENOMIC DNA]</scope>
</reference>